<evidence type="ECO:0000259" key="2">
    <source>
        <dbReference type="PROSITE" id="PS50234"/>
    </source>
</evidence>
<gene>
    <name evidence="3" type="ORF">TSPI_04421</name>
</gene>
<dbReference type="Gene3D" id="3.40.50.410">
    <property type="entry name" value="von Willebrand factor, type A domain"/>
    <property type="match status" value="1"/>
</dbReference>
<dbReference type="SUPFAM" id="SSF53300">
    <property type="entry name" value="vWA-like"/>
    <property type="match status" value="1"/>
</dbReference>
<feature type="transmembrane region" description="Helical" evidence="1">
    <location>
        <begin position="477"/>
        <end position="499"/>
    </location>
</feature>
<proteinExistence type="predicted"/>
<comment type="caution">
    <text evidence="3">The sequence shown here is derived from an EMBL/GenBank/DDBJ whole genome shotgun (WGS) entry which is preliminary data.</text>
</comment>
<keyword evidence="1" id="KW-0472">Membrane</keyword>
<keyword evidence="4" id="KW-1185">Reference proteome</keyword>
<dbReference type="InterPro" id="IPR036465">
    <property type="entry name" value="vWFA_dom_sf"/>
</dbReference>
<dbReference type="Pfam" id="PF00092">
    <property type="entry name" value="VWA"/>
    <property type="match status" value="1"/>
</dbReference>
<organism evidence="3 4">
    <name type="scientific">Trichinella spiralis</name>
    <name type="common">Trichina worm</name>
    <dbReference type="NCBI Taxonomy" id="6334"/>
    <lineage>
        <taxon>Eukaryota</taxon>
        <taxon>Metazoa</taxon>
        <taxon>Ecdysozoa</taxon>
        <taxon>Nematoda</taxon>
        <taxon>Enoplea</taxon>
        <taxon>Dorylaimia</taxon>
        <taxon>Trichinellida</taxon>
        <taxon>Trichinellidae</taxon>
        <taxon>Trichinella</taxon>
    </lineage>
</organism>
<dbReference type="InterPro" id="IPR002035">
    <property type="entry name" value="VWF_A"/>
</dbReference>
<evidence type="ECO:0000313" key="4">
    <source>
        <dbReference type="Proteomes" id="UP001558632"/>
    </source>
</evidence>
<keyword evidence="1" id="KW-0812">Transmembrane</keyword>
<dbReference type="GO" id="GO:0005581">
    <property type="term" value="C:collagen trimer"/>
    <property type="evidence" value="ECO:0007669"/>
    <property type="project" value="UniProtKB-KW"/>
</dbReference>
<dbReference type="EMBL" id="JBEUSY010000100">
    <property type="protein sequence ID" value="KAL1245378.1"/>
    <property type="molecule type" value="Genomic_DNA"/>
</dbReference>
<protein>
    <submittedName>
        <fullName evidence="3">Collagen alpha-5(VI) chain</fullName>
    </submittedName>
</protein>
<dbReference type="Proteomes" id="UP001558632">
    <property type="component" value="Unassembled WGS sequence"/>
</dbReference>
<keyword evidence="3" id="KW-0176">Collagen</keyword>
<feature type="domain" description="VWFA" evidence="2">
    <location>
        <begin position="1"/>
        <end position="193"/>
    </location>
</feature>
<reference evidence="3 4" key="1">
    <citation type="submission" date="2024-07" db="EMBL/GenBank/DDBJ databases">
        <title>Enhanced genomic and transcriptomic resources for Trichinella pseudospiralis and T. spiralis underpin the discovery of pronounced molecular differences between stages and species.</title>
        <authorList>
            <person name="Pasi K.K."/>
            <person name="La Rosa G."/>
            <person name="Gomez-Morales M.A."/>
            <person name="Tosini F."/>
            <person name="Sumanam S."/>
            <person name="Young N.D."/>
            <person name="Chang B.C."/>
            <person name="Robin G.B."/>
        </authorList>
    </citation>
    <scope>NUCLEOTIDE SEQUENCE [LARGE SCALE GENOMIC DNA]</scope>
    <source>
        <strain evidence="3">ISS534</strain>
    </source>
</reference>
<name>A0ABR3KXP7_TRISP</name>
<accession>A0ABR3KXP7</accession>
<dbReference type="PROSITE" id="PS50234">
    <property type="entry name" value="VWFA"/>
    <property type="match status" value="1"/>
</dbReference>
<sequence length="545" mass="62263">MFIEEKLLMKNILKKISVNDDFVRVAIIKYHEMMKDGMLSAQLVSNFNTFTSHDELYKQIEEVKLRNKMKNISDAFRLIDEKVFKLSEGDRPSVPNVIILFTDDHSPVQKSNSREKRRYLYNYLRNKIASEPDLFFILSKHVDVETNADILVTKLLTKVLSFYFASKGKENSSYEIPAYETNSISLGEMVDSVPEENNLNLLLMNSYTTTVRSFTSEKFLTSSVNVIDTKASREMEITNSSWPPVETVMSRNEENEVMGSKMTFDHEMSMTERADVNDISTETNTVEFIESSTGVTLNFSENDVISSTFEEESELRFDYADYTSFSKNEEEDTTTKENDNPLLRTETSHPLFVEYKTESDYEENDVNWNSVKTTEIAEDHAVTLWPETINTGIIGADVVINETLEAFENANFVESLENGALKNNENEINATENYNVSETDTAGYYGSDNRKNCSGIRVDNSTDCRNYSRFINERHHYYTVPGAVFVVLPVLLFAVLKIIACKKMNNKTDEKVDDPPTVADSNLAFSPFLNYIEAKDIPFIDDTSS</sequence>
<evidence type="ECO:0000256" key="1">
    <source>
        <dbReference type="SAM" id="Phobius"/>
    </source>
</evidence>
<keyword evidence="1" id="KW-1133">Transmembrane helix</keyword>
<evidence type="ECO:0000313" key="3">
    <source>
        <dbReference type="EMBL" id="KAL1245378.1"/>
    </source>
</evidence>